<evidence type="ECO:0000313" key="2">
    <source>
        <dbReference type="RefSeq" id="XP_075087623.1"/>
    </source>
</evidence>
<gene>
    <name evidence="2" type="primary">LOC142169633</name>
</gene>
<dbReference type="RefSeq" id="XP_075087623.1">
    <property type="nucleotide sequence ID" value="XM_075231522.1"/>
</dbReference>
<evidence type="ECO:0000313" key="1">
    <source>
        <dbReference type="Proteomes" id="UP000790787"/>
    </source>
</evidence>
<reference evidence="2" key="2">
    <citation type="submission" date="2025-08" db="UniProtKB">
        <authorList>
            <consortium name="RefSeq"/>
        </authorList>
    </citation>
    <scope>IDENTIFICATION</scope>
    <source>
        <tissue evidence="2">Leaf</tissue>
    </source>
</reference>
<dbReference type="Proteomes" id="UP000790787">
    <property type="component" value="Chromosome 15"/>
</dbReference>
<protein>
    <submittedName>
        <fullName evidence="2">Uncharacterized protein LOC142169633</fullName>
    </submittedName>
</protein>
<sequence>MVYGEWGQSAYLEHDVPLIEGLDGVAFHAVEIMQNTEIEETEQNLEMQSSYRSKMAMRENKIWIHRRNQKAIKGKDLANHLTENPLDADYEPLTTYFPYEEVLFAGEDIAEAYPRWRMFFDGAANFKRVRIGAVLISEPGQHYPASAKIRFPCTNNMVEYEACILGIRMAVDMNVKELLVIGDSDLLIHQVQGEWSTKNVKILPYLHCVKELCKKLGVVDALATLSPMIQHPEKNYINPIEVEIRDQYAHFFHIDEEPNGKPWYHDIRRFLVTREYPENAINSQSEPS</sequence>
<organism evidence="1 2">
    <name type="scientific">Nicotiana tabacum</name>
    <name type="common">Common tobacco</name>
    <dbReference type="NCBI Taxonomy" id="4097"/>
    <lineage>
        <taxon>Eukaryota</taxon>
        <taxon>Viridiplantae</taxon>
        <taxon>Streptophyta</taxon>
        <taxon>Embryophyta</taxon>
        <taxon>Tracheophyta</taxon>
        <taxon>Spermatophyta</taxon>
        <taxon>Magnoliopsida</taxon>
        <taxon>eudicotyledons</taxon>
        <taxon>Gunneridae</taxon>
        <taxon>Pentapetalae</taxon>
        <taxon>asterids</taxon>
        <taxon>lamiids</taxon>
        <taxon>Solanales</taxon>
        <taxon>Solanaceae</taxon>
        <taxon>Nicotianoideae</taxon>
        <taxon>Nicotianeae</taxon>
        <taxon>Nicotiana</taxon>
    </lineage>
</organism>
<proteinExistence type="predicted"/>
<keyword evidence="1" id="KW-1185">Reference proteome</keyword>
<name>A0AC58SRM2_TOBAC</name>
<reference evidence="1" key="1">
    <citation type="journal article" date="2014" name="Nat. Commun.">
        <title>The tobacco genome sequence and its comparison with those of tomato and potato.</title>
        <authorList>
            <person name="Sierro N."/>
            <person name="Battey J.N."/>
            <person name="Ouadi S."/>
            <person name="Bakaher N."/>
            <person name="Bovet L."/>
            <person name="Willig A."/>
            <person name="Goepfert S."/>
            <person name="Peitsch M.C."/>
            <person name="Ivanov N.V."/>
        </authorList>
    </citation>
    <scope>NUCLEOTIDE SEQUENCE [LARGE SCALE GENOMIC DNA]</scope>
</reference>
<accession>A0AC58SRM2</accession>